<organism evidence="4 5">
    <name type="scientific">Amborella trichopoda</name>
    <dbReference type="NCBI Taxonomy" id="13333"/>
    <lineage>
        <taxon>Eukaryota</taxon>
        <taxon>Viridiplantae</taxon>
        <taxon>Streptophyta</taxon>
        <taxon>Embryophyta</taxon>
        <taxon>Tracheophyta</taxon>
        <taxon>Spermatophyta</taxon>
        <taxon>Magnoliopsida</taxon>
        <taxon>Amborellales</taxon>
        <taxon>Amborellaceae</taxon>
        <taxon>Amborella</taxon>
    </lineage>
</organism>
<dbReference type="GO" id="GO:0003729">
    <property type="term" value="F:mRNA binding"/>
    <property type="evidence" value="ECO:0000318"/>
    <property type="project" value="GO_Central"/>
</dbReference>
<dbReference type="eggNOG" id="KOG4197">
    <property type="taxonomic scope" value="Eukaryota"/>
</dbReference>
<dbReference type="Pfam" id="PF13041">
    <property type="entry name" value="PPR_2"/>
    <property type="match status" value="3"/>
</dbReference>
<feature type="repeat" description="PPR" evidence="3">
    <location>
        <begin position="215"/>
        <end position="249"/>
    </location>
</feature>
<keyword evidence="5" id="KW-1185">Reference proteome</keyword>
<dbReference type="PANTHER" id="PTHR47938:SF2">
    <property type="entry name" value="OS06G0184866 PROTEIN"/>
    <property type="match status" value="1"/>
</dbReference>
<evidence type="ECO:0000313" key="5">
    <source>
        <dbReference type="Proteomes" id="UP000017836"/>
    </source>
</evidence>
<sequence length="372" mass="42862">MGVLYQFGIIITRTNKLRSPNFKFINNSLSYCTSSSPPSHPSPQNHRSRTPLEKQFESWIHKLKPGFTPQDVDDALRNQSDPDLALDIFRWTSNQRHYRHTDLTYYTMLRILASENRFKQIETLIAEVMAGACSPSPPLFNTIINHFCKRKLLGQAIDAFKKMQRDPNCKLTLQTYTMILNSVLQKFTKLNVSCIYLHTVRSLVRQMKATGIVPDTFTLNLVIKAYSKCLEMDEAIRVFKEMVLYGCEPDAYTYNYISKGLCEKGRVSQGLKFFREMREKGFVPSSSAFMIVICSLALERRFDEAIEVLFDMLGNSMVPDFLTYKTVLEGLGREGREKQAYELLEELKKKEGLMDLKTYSSLLNCLHLLDAE</sequence>
<dbReference type="AlphaFoldDB" id="W1P2E6"/>
<evidence type="ECO:0000313" key="4">
    <source>
        <dbReference type="EMBL" id="ERN01125.1"/>
    </source>
</evidence>
<dbReference type="Gene3D" id="1.25.40.10">
    <property type="entry name" value="Tetratricopeptide repeat domain"/>
    <property type="match status" value="3"/>
</dbReference>
<keyword evidence="2" id="KW-0677">Repeat</keyword>
<comment type="similarity">
    <text evidence="1">Belongs to the PPR family. P subfamily.</text>
</comment>
<dbReference type="PANTHER" id="PTHR47938">
    <property type="entry name" value="RESPIRATORY COMPLEX I CHAPERONE (CIA84), PUTATIVE (AFU_ORTHOLOGUE AFUA_2G06020)-RELATED"/>
    <property type="match status" value="1"/>
</dbReference>
<name>W1P2E6_AMBTC</name>
<reference evidence="5" key="1">
    <citation type="journal article" date="2013" name="Science">
        <title>The Amborella genome and the evolution of flowering plants.</title>
        <authorList>
            <consortium name="Amborella Genome Project"/>
        </authorList>
    </citation>
    <scope>NUCLEOTIDE SEQUENCE [LARGE SCALE GENOMIC DNA]</scope>
</reference>
<evidence type="ECO:0000256" key="2">
    <source>
        <dbReference type="ARBA" id="ARBA00022737"/>
    </source>
</evidence>
<dbReference type="Gramene" id="ERN01125">
    <property type="protein sequence ID" value="ERN01125"/>
    <property type="gene ID" value="AMTR_s00002p00205450"/>
</dbReference>
<evidence type="ECO:0008006" key="6">
    <source>
        <dbReference type="Google" id="ProtNLM"/>
    </source>
</evidence>
<dbReference type="InterPro" id="IPR002885">
    <property type="entry name" value="PPR_rpt"/>
</dbReference>
<dbReference type="Pfam" id="PF01535">
    <property type="entry name" value="PPR"/>
    <property type="match status" value="1"/>
</dbReference>
<dbReference type="EMBL" id="KI394767">
    <property type="protein sequence ID" value="ERN01125.1"/>
    <property type="molecule type" value="Genomic_DNA"/>
</dbReference>
<feature type="repeat" description="PPR" evidence="3">
    <location>
        <begin position="320"/>
        <end position="350"/>
    </location>
</feature>
<accession>W1P2E6</accession>
<dbReference type="Proteomes" id="UP000017836">
    <property type="component" value="Unassembled WGS sequence"/>
</dbReference>
<dbReference type="HOGENOM" id="CLU_040105_1_0_1"/>
<dbReference type="OrthoDB" id="185373at2759"/>
<dbReference type="KEGG" id="atr:18429202"/>
<evidence type="ECO:0000256" key="3">
    <source>
        <dbReference type="PROSITE-ProRule" id="PRU00708"/>
    </source>
</evidence>
<evidence type="ECO:0000256" key="1">
    <source>
        <dbReference type="ARBA" id="ARBA00007626"/>
    </source>
</evidence>
<proteinExistence type="inferred from homology"/>
<feature type="repeat" description="PPR" evidence="3">
    <location>
        <begin position="250"/>
        <end position="284"/>
    </location>
</feature>
<dbReference type="OMA" id="KQFETWI"/>
<dbReference type="PROSITE" id="PS51375">
    <property type="entry name" value="PPR"/>
    <property type="match status" value="3"/>
</dbReference>
<protein>
    <recommendedName>
        <fullName evidence="6">Pentacotripeptide-repeat region of PRORP domain-containing protein</fullName>
    </recommendedName>
</protein>
<dbReference type="InterPro" id="IPR011990">
    <property type="entry name" value="TPR-like_helical_dom_sf"/>
</dbReference>
<dbReference type="NCBIfam" id="TIGR00756">
    <property type="entry name" value="PPR"/>
    <property type="match status" value="4"/>
</dbReference>
<gene>
    <name evidence="4" type="ORF">AMTR_s00002p00205450</name>
</gene>